<dbReference type="InterPro" id="IPR050800">
    <property type="entry name" value="ARTD/PARP"/>
</dbReference>
<dbReference type="STRING" id="1245748.A0A3R7LTN4"/>
<dbReference type="SUPFAM" id="SSF142921">
    <property type="entry name" value="WGR domain-like"/>
    <property type="match status" value="1"/>
</dbReference>
<evidence type="ECO:0000256" key="15">
    <source>
        <dbReference type="ARBA" id="ARBA00023125"/>
    </source>
</evidence>
<dbReference type="CDD" id="cd01437">
    <property type="entry name" value="parp_like"/>
    <property type="match status" value="1"/>
</dbReference>
<keyword evidence="6 20" id="KW-0808">Transferase</keyword>
<feature type="domain" description="BRCT" evidence="22">
    <location>
        <begin position="1"/>
        <end position="95"/>
    </location>
</feature>
<dbReference type="Proteomes" id="UP000215289">
    <property type="component" value="Unassembled WGS sequence"/>
</dbReference>
<evidence type="ECO:0000256" key="8">
    <source>
        <dbReference type="ARBA" id="ARBA00022723"/>
    </source>
</evidence>
<feature type="domain" description="PARP alpha-helical" evidence="24">
    <location>
        <begin position="317"/>
        <end position="443"/>
    </location>
</feature>
<dbReference type="SUPFAM" id="SSF53474">
    <property type="entry name" value="alpha/beta-Hydrolases"/>
    <property type="match status" value="1"/>
</dbReference>
<evidence type="ECO:0000259" key="23">
    <source>
        <dbReference type="PROSITE" id="PS51059"/>
    </source>
</evidence>
<dbReference type="Pfam" id="PF00450">
    <property type="entry name" value="Peptidase_S10"/>
    <property type="match status" value="1"/>
</dbReference>
<dbReference type="GO" id="GO:0003677">
    <property type="term" value="F:DNA binding"/>
    <property type="evidence" value="ECO:0007669"/>
    <property type="project" value="UniProtKB-KW"/>
</dbReference>
<sequence>MAPRTFKKAVIAVSGTFPGYKQADLKAIVEGQGATFSSTVSEGCTHLVTTQKEVEKGTAKYKQACNVPGCEVVSLEWLLDSQKAGKPLACKPYLLMSGAVSVGQGLNGDGTTIATAPAPAPAPTTGAATGATTAPKTNKRKLADANADTADGMADANGNGNGDEANKKQKDAQKASTKSLNVPIDEGCTMPGAVFIEDSGLIWDATLNQTNSAHNNNKFYRIQLLVDTSGARYMTWTRWGRVGEFGSSALLGDGTLQSARFQFEKKFKDKTGLKWEDRLSTPKSNKYTFIERNYEESDDEDEADKMDIDGEDKKEVESTLPQAVQKLLTFIFNQQHFLSTMASMSYDAQKLPLGKLSKRTLTTGFQILKDLSELVTNPALASSRYNTSFQVAALDLSNRYFTTIPHVFGRNTPPVLATDQQIKTEVDLLEALTDMGVANNIMKGSRDAEMMNQLDRQYQGLGMQEMTPLNRSSAEFRELEAYLNNSRGATHTLRYSVVNIFRIERKGEEDRFQSSSYSKLKNSNRRLLWHGSRSTNYGGILSQGLRIAPPEAPVSGYMFGKGVYFADMSSKSANYCVPYNSANMGLLLLCDVELGNPMFEQMNANFNAATDAKAQGMIATLGKGRTVPAGWKDAGCLHQTLSGVQMPDVSKSTVSTNGNLMYNEYIVYDVAQIRQSDYQPDLGGIVIAAPQFVVTSSSHQSPATTNMALVTPMVPIRLSFIRRFSSFIDLVHILYVVSDELRAQYFPPTPEGLKVVHSKHQEGVKISYKEPGICETTPGVKSYSGYVHLPPGTLNDVDVDQQYPINTFFWFFESRNDPIHAPLAIWMNGGPGSSSMIGLLQENGPCLVNADSNSTEINPWSWNNYVNMLYIDQPNQVGFSYDIPTNGTYSQLTGAWNVSAFPDGKVPEQNNTYYVGTFPSMNQAATANSTENAARSLWHFAQTWFSEFPEYKPHDDRVSIWTESYGGRYGPSFTAFFQDQNEKIERGMLPDEYHYIHLDTLGIINGCVDLLTQAPFYPDMAYNNTYGIETINKTAYENAMDAWSKPGGCKDLIVECRQLAADGDPTMSGRNETVNKACRKANNYCSNQVEGPYILFSGRGYYDIAHFDPDPFPPPYFQGFLNRNWVQAALGVPVNFSISVDSTYNAFQSTGDYPRSDVHGYLEDLAYVLDSGIKVALVYGDRDYACPWNGGEEVSLRVNYSDSQSFRAAGYAPVQINSSYIGGRVRQYGNFSFTRVFEAGHEVPAYQPQTAYEIFHRALFNRDIATGKVSLLKNASYASEGPSSTWEIKNEVPESPEPTCYIQSLRSSCTDEQIQSVVNGTALIKDWVVVEK</sequence>
<dbReference type="PROSITE" id="PS00131">
    <property type="entry name" value="CARBOXYPEPT_SER_SER"/>
    <property type="match status" value="1"/>
</dbReference>
<dbReference type="Gene3D" id="1.20.142.10">
    <property type="entry name" value="Poly(ADP-ribose) polymerase, regulatory domain"/>
    <property type="match status" value="1"/>
</dbReference>
<evidence type="ECO:0000256" key="12">
    <source>
        <dbReference type="ARBA" id="ARBA00022801"/>
    </source>
</evidence>
<dbReference type="GO" id="GO:0006508">
    <property type="term" value="P:proteolysis"/>
    <property type="evidence" value="ECO:0007669"/>
    <property type="project" value="UniProtKB-KW"/>
</dbReference>
<dbReference type="InterPro" id="IPR012317">
    <property type="entry name" value="Poly(ADP-ribose)pol_cat_dom"/>
</dbReference>
<proteinExistence type="inferred from homology"/>
<dbReference type="SUPFAM" id="SSF47587">
    <property type="entry name" value="Domain of poly(ADP-ribose) polymerase"/>
    <property type="match status" value="1"/>
</dbReference>
<dbReference type="InterPro" id="IPR001357">
    <property type="entry name" value="BRCT_dom"/>
</dbReference>
<keyword evidence="13" id="KW-0862">Zinc</keyword>
<dbReference type="Pfam" id="PF05406">
    <property type="entry name" value="WGR"/>
    <property type="match status" value="1"/>
</dbReference>
<keyword evidence="4" id="KW-0645">Protease</keyword>
<comment type="subcellular location">
    <subcellularLocation>
        <location evidence="1">Nucleus</location>
    </subcellularLocation>
</comment>
<feature type="compositionally biased region" description="Low complexity" evidence="21">
    <location>
        <begin position="144"/>
        <end position="158"/>
    </location>
</feature>
<reference evidence="26 27" key="1">
    <citation type="submission" date="2018-08" db="EMBL/GenBank/DDBJ databases">
        <title>Draft genome sequences of two Aspergillus turcosus clinical strains isolated from bronchoalveolar lavage fluid: one azole-susceptible and the other azole-resistant.</title>
        <authorList>
            <person name="Parent-Michaud M."/>
            <person name="Dufresne P.J."/>
            <person name="Fournier E."/>
            <person name="Martineau C."/>
            <person name="Moreira S."/>
            <person name="Perkins V."/>
            <person name="De Repentigny L."/>
            <person name="Dufresne S.F."/>
        </authorList>
    </citation>
    <scope>NUCLEOTIDE SEQUENCE [LARGE SCALE GENOMIC DNA]</scope>
    <source>
        <strain evidence="26">HMR AF 1038</strain>
    </source>
</reference>
<dbReference type="FunFam" id="3.90.228.10:FF:000002">
    <property type="entry name" value="Poly [ADP-ribose] polymerase"/>
    <property type="match status" value="1"/>
</dbReference>
<evidence type="ECO:0000256" key="9">
    <source>
        <dbReference type="ARBA" id="ARBA00022737"/>
    </source>
</evidence>
<keyword evidence="11" id="KW-0863">Zinc-finger</keyword>
<evidence type="ECO:0000259" key="24">
    <source>
        <dbReference type="PROSITE" id="PS51060"/>
    </source>
</evidence>
<evidence type="ECO:0000256" key="14">
    <source>
        <dbReference type="ARBA" id="ARBA00023027"/>
    </source>
</evidence>
<dbReference type="OrthoDB" id="443318at2759"/>
<keyword evidence="16" id="KW-0325">Glycoprotein</keyword>
<evidence type="ECO:0000256" key="16">
    <source>
        <dbReference type="ARBA" id="ARBA00023180"/>
    </source>
</evidence>
<evidence type="ECO:0000256" key="6">
    <source>
        <dbReference type="ARBA" id="ARBA00022679"/>
    </source>
</evidence>
<evidence type="ECO:0000256" key="11">
    <source>
        <dbReference type="ARBA" id="ARBA00022771"/>
    </source>
</evidence>
<dbReference type="GO" id="GO:0008270">
    <property type="term" value="F:zinc ion binding"/>
    <property type="evidence" value="ECO:0007669"/>
    <property type="project" value="UniProtKB-KW"/>
</dbReference>
<keyword evidence="12" id="KW-0378">Hydrolase</keyword>
<evidence type="ECO:0000259" key="25">
    <source>
        <dbReference type="PROSITE" id="PS51977"/>
    </source>
</evidence>
<dbReference type="Gene3D" id="3.90.228.10">
    <property type="match status" value="1"/>
</dbReference>
<dbReference type="PRINTS" id="PR00724">
    <property type="entry name" value="CRBOXYPTASEC"/>
</dbReference>
<dbReference type="EMBL" id="NIDN02000338">
    <property type="protein sequence ID" value="RLL93309.1"/>
    <property type="molecule type" value="Genomic_DNA"/>
</dbReference>
<dbReference type="Pfam" id="PF02877">
    <property type="entry name" value="PARP_reg"/>
    <property type="match status" value="1"/>
</dbReference>
<dbReference type="Pfam" id="PF00644">
    <property type="entry name" value="PARP"/>
    <property type="match status" value="1"/>
</dbReference>
<dbReference type="CDD" id="cd07997">
    <property type="entry name" value="WGR_PARP"/>
    <property type="match status" value="1"/>
</dbReference>
<evidence type="ECO:0000256" key="19">
    <source>
        <dbReference type="ARBA" id="ARBA00033987"/>
    </source>
</evidence>
<keyword evidence="27" id="KW-1185">Reference proteome</keyword>
<comment type="caution">
    <text evidence="26">The sequence shown here is derived from an EMBL/GenBank/DDBJ whole genome shotgun (WGS) entry which is preliminary data.</text>
</comment>
<dbReference type="InterPro" id="IPR008893">
    <property type="entry name" value="WGR_domain"/>
</dbReference>
<evidence type="ECO:0000256" key="2">
    <source>
        <dbReference type="ARBA" id="ARBA00009431"/>
    </source>
</evidence>
<evidence type="ECO:0000256" key="5">
    <source>
        <dbReference type="ARBA" id="ARBA00022676"/>
    </source>
</evidence>
<dbReference type="PANTHER" id="PTHR10459">
    <property type="entry name" value="DNA LIGASE"/>
    <property type="match status" value="1"/>
</dbReference>
<dbReference type="InterPro" id="IPR036930">
    <property type="entry name" value="WGR_dom_sf"/>
</dbReference>
<keyword evidence="14 20" id="KW-0520">NAD</keyword>
<evidence type="ECO:0000256" key="21">
    <source>
        <dbReference type="SAM" id="MobiDB-lite"/>
    </source>
</evidence>
<dbReference type="SMART" id="SM00773">
    <property type="entry name" value="WGR"/>
    <property type="match status" value="1"/>
</dbReference>
<evidence type="ECO:0000256" key="3">
    <source>
        <dbReference type="ARBA" id="ARBA00022645"/>
    </source>
</evidence>
<dbReference type="GO" id="GO:0004185">
    <property type="term" value="F:serine-type carboxypeptidase activity"/>
    <property type="evidence" value="ECO:0007669"/>
    <property type="project" value="InterPro"/>
</dbReference>
<name>A0A3R7LTN4_9EURO</name>
<dbReference type="GO" id="GO:0006302">
    <property type="term" value="P:double-strand break repair"/>
    <property type="evidence" value="ECO:0007669"/>
    <property type="project" value="TreeGrafter"/>
</dbReference>
<dbReference type="InterPro" id="IPR004102">
    <property type="entry name" value="Poly(ADP-ribose)pol_reg_dom"/>
</dbReference>
<keyword evidence="10" id="KW-0013">ADP-ribosylation</keyword>
<dbReference type="GO" id="GO:1990404">
    <property type="term" value="F:NAD+-protein mono-ADP-ribosyltransferase activity"/>
    <property type="evidence" value="ECO:0007669"/>
    <property type="project" value="TreeGrafter"/>
</dbReference>
<feature type="compositionally biased region" description="Basic and acidic residues" evidence="21">
    <location>
        <begin position="164"/>
        <end position="173"/>
    </location>
</feature>
<evidence type="ECO:0000256" key="20">
    <source>
        <dbReference type="RuleBase" id="RU362114"/>
    </source>
</evidence>
<gene>
    <name evidence="26" type="ORF">CFD26_102106</name>
</gene>
<dbReference type="GO" id="GO:0016779">
    <property type="term" value="F:nucleotidyltransferase activity"/>
    <property type="evidence" value="ECO:0007669"/>
    <property type="project" value="UniProtKB-KW"/>
</dbReference>
<accession>A0A3R7LTN4</accession>
<dbReference type="PROSITE" id="PS50172">
    <property type="entry name" value="BRCT"/>
    <property type="match status" value="1"/>
</dbReference>
<keyword evidence="9" id="KW-0677">Repeat</keyword>
<dbReference type="PANTHER" id="PTHR10459:SF60">
    <property type="entry name" value="POLY [ADP-RIBOSE] POLYMERASE 2"/>
    <property type="match status" value="1"/>
</dbReference>
<keyword evidence="5 20" id="KW-0328">Glycosyltransferase</keyword>
<dbReference type="EC" id="2.4.2.-" evidence="20"/>
<dbReference type="InterPro" id="IPR036420">
    <property type="entry name" value="BRCT_dom_sf"/>
</dbReference>
<comment type="catalytic activity">
    <reaction evidence="19">
        <text>NAD(+) + (ADP-D-ribosyl)n-acceptor = nicotinamide + (ADP-D-ribosyl)n+1-acceptor + H(+).</text>
        <dbReference type="EC" id="2.4.2.30"/>
    </reaction>
</comment>
<evidence type="ECO:0000256" key="18">
    <source>
        <dbReference type="ARBA" id="ARBA00024347"/>
    </source>
</evidence>
<dbReference type="Gene3D" id="3.40.50.10190">
    <property type="entry name" value="BRCT domain"/>
    <property type="match status" value="1"/>
</dbReference>
<evidence type="ECO:0000256" key="4">
    <source>
        <dbReference type="ARBA" id="ARBA00022670"/>
    </source>
</evidence>
<dbReference type="CDD" id="cd00027">
    <property type="entry name" value="BRCT"/>
    <property type="match status" value="1"/>
</dbReference>
<evidence type="ECO:0000313" key="27">
    <source>
        <dbReference type="Proteomes" id="UP000215289"/>
    </source>
</evidence>
<evidence type="ECO:0000256" key="17">
    <source>
        <dbReference type="ARBA" id="ARBA00023242"/>
    </source>
</evidence>
<dbReference type="GO" id="GO:0005730">
    <property type="term" value="C:nucleolus"/>
    <property type="evidence" value="ECO:0007669"/>
    <property type="project" value="TreeGrafter"/>
</dbReference>
<evidence type="ECO:0000256" key="10">
    <source>
        <dbReference type="ARBA" id="ARBA00022765"/>
    </source>
</evidence>
<dbReference type="Pfam" id="PF00533">
    <property type="entry name" value="BRCT"/>
    <property type="match status" value="1"/>
</dbReference>
<dbReference type="GO" id="GO:0003950">
    <property type="term" value="F:NAD+ poly-ADP-ribosyltransferase activity"/>
    <property type="evidence" value="ECO:0007669"/>
    <property type="project" value="UniProtKB-UniRule"/>
</dbReference>
<evidence type="ECO:0000256" key="13">
    <source>
        <dbReference type="ARBA" id="ARBA00022833"/>
    </source>
</evidence>
<dbReference type="Gene3D" id="3.40.50.1820">
    <property type="entry name" value="alpha/beta hydrolase"/>
    <property type="match status" value="1"/>
</dbReference>
<protein>
    <recommendedName>
        <fullName evidence="20">Poly [ADP-ribose] polymerase</fullName>
        <shortName evidence="20">PARP</shortName>
        <ecNumber evidence="20">2.4.2.-</ecNumber>
    </recommendedName>
</protein>
<keyword evidence="7" id="KW-0548">Nucleotidyltransferase</keyword>
<keyword evidence="3" id="KW-0121">Carboxypeptidase</keyword>
<evidence type="ECO:0000259" key="22">
    <source>
        <dbReference type="PROSITE" id="PS50172"/>
    </source>
</evidence>
<evidence type="ECO:0000256" key="7">
    <source>
        <dbReference type="ARBA" id="ARBA00022695"/>
    </source>
</evidence>
<dbReference type="GO" id="GO:0070212">
    <property type="term" value="P:protein poly-ADP-ribosylation"/>
    <property type="evidence" value="ECO:0007669"/>
    <property type="project" value="TreeGrafter"/>
</dbReference>
<comment type="similarity">
    <text evidence="2">Belongs to the peptidase S10 family.</text>
</comment>
<dbReference type="InterPro" id="IPR036616">
    <property type="entry name" value="Poly(ADP-ribose)pol_reg_dom_sf"/>
</dbReference>
<dbReference type="InterPro" id="IPR001563">
    <property type="entry name" value="Peptidase_S10"/>
</dbReference>
<feature type="compositionally biased region" description="Low complexity" evidence="21">
    <location>
        <begin position="113"/>
        <end position="136"/>
    </location>
</feature>
<comment type="similarity">
    <text evidence="18">Belongs to the ARTD/PARP family.</text>
</comment>
<dbReference type="InterPro" id="IPR029058">
    <property type="entry name" value="AB_hydrolase_fold"/>
</dbReference>
<dbReference type="SUPFAM" id="SSF56399">
    <property type="entry name" value="ADP-ribosylation"/>
    <property type="match status" value="1"/>
</dbReference>
<feature type="domain" description="WGR" evidence="25">
    <location>
        <begin position="191"/>
        <end position="287"/>
    </location>
</feature>
<dbReference type="SMART" id="SM00292">
    <property type="entry name" value="BRCT"/>
    <property type="match status" value="1"/>
</dbReference>
<feature type="domain" description="PARP catalytic" evidence="23">
    <location>
        <begin position="452"/>
        <end position="691"/>
    </location>
</feature>
<dbReference type="PROSITE" id="PS51059">
    <property type="entry name" value="PARP_CATALYTIC"/>
    <property type="match status" value="1"/>
</dbReference>
<evidence type="ECO:0000256" key="1">
    <source>
        <dbReference type="ARBA" id="ARBA00004123"/>
    </source>
</evidence>
<dbReference type="FunFam" id="1.20.142.10:FF:000002">
    <property type="entry name" value="Poly [ADP-ribose] polymerase"/>
    <property type="match status" value="1"/>
</dbReference>
<organism evidence="26 27">
    <name type="scientific">Aspergillus turcosus</name>
    <dbReference type="NCBI Taxonomy" id="1245748"/>
    <lineage>
        <taxon>Eukaryota</taxon>
        <taxon>Fungi</taxon>
        <taxon>Dikarya</taxon>
        <taxon>Ascomycota</taxon>
        <taxon>Pezizomycotina</taxon>
        <taxon>Eurotiomycetes</taxon>
        <taxon>Eurotiomycetidae</taxon>
        <taxon>Eurotiales</taxon>
        <taxon>Aspergillaceae</taxon>
        <taxon>Aspergillus</taxon>
        <taxon>Aspergillus subgen. Fumigati</taxon>
    </lineage>
</organism>
<keyword evidence="15" id="KW-0238">DNA-binding</keyword>
<dbReference type="SUPFAM" id="SSF52113">
    <property type="entry name" value="BRCT domain"/>
    <property type="match status" value="1"/>
</dbReference>
<dbReference type="PROSITE" id="PS51060">
    <property type="entry name" value="PARP_ALPHA_HD"/>
    <property type="match status" value="1"/>
</dbReference>
<feature type="region of interest" description="Disordered" evidence="21">
    <location>
        <begin position="113"/>
        <end position="179"/>
    </location>
</feature>
<dbReference type="InterPro" id="IPR018202">
    <property type="entry name" value="Ser_caboxypep_ser_AS"/>
</dbReference>
<dbReference type="PROSITE" id="PS51977">
    <property type="entry name" value="WGR"/>
    <property type="match status" value="1"/>
</dbReference>
<keyword evidence="8" id="KW-0479">Metal-binding</keyword>
<evidence type="ECO:0000313" key="26">
    <source>
        <dbReference type="EMBL" id="RLL93309.1"/>
    </source>
</evidence>
<keyword evidence="17" id="KW-0539">Nucleus</keyword>